<dbReference type="InterPro" id="IPR013024">
    <property type="entry name" value="GGCT-like"/>
</dbReference>
<dbReference type="InterPro" id="IPR045038">
    <property type="entry name" value="AIG2-like"/>
</dbReference>
<keyword evidence="7" id="KW-1185">Reference proteome</keyword>
<protein>
    <recommendedName>
        <fullName evidence="3">Putative gamma-glutamylcyclotransferase</fullName>
    </recommendedName>
</protein>
<dbReference type="Gene3D" id="3.10.490.10">
    <property type="entry name" value="Gamma-glutamyl cyclotransferase-like"/>
    <property type="match status" value="1"/>
</dbReference>
<dbReference type="PANTHER" id="PTHR31544:SF2">
    <property type="entry name" value="AIG2-LIKE PROTEIN D"/>
    <property type="match status" value="1"/>
</dbReference>
<evidence type="ECO:0000256" key="3">
    <source>
        <dbReference type="ARBA" id="ARBA00030602"/>
    </source>
</evidence>
<feature type="region of interest" description="Disordered" evidence="4">
    <location>
        <begin position="1"/>
        <end position="32"/>
    </location>
</feature>
<comment type="caution">
    <text evidence="6">The sequence shown here is derived from an EMBL/GenBank/DDBJ whole genome shotgun (WGS) entry which is preliminary data.</text>
</comment>
<feature type="compositionally biased region" description="Polar residues" evidence="4">
    <location>
        <begin position="1"/>
        <end position="17"/>
    </location>
</feature>
<dbReference type="Proteomes" id="UP000799777">
    <property type="component" value="Unassembled WGS sequence"/>
</dbReference>
<keyword evidence="2" id="KW-0808">Transferase</keyword>
<dbReference type="GO" id="GO:0016740">
    <property type="term" value="F:transferase activity"/>
    <property type="evidence" value="ECO:0007669"/>
    <property type="project" value="UniProtKB-KW"/>
</dbReference>
<proteinExistence type="inferred from homology"/>
<organism evidence="6 7">
    <name type="scientific">Setomelanomma holmii</name>
    <dbReference type="NCBI Taxonomy" id="210430"/>
    <lineage>
        <taxon>Eukaryota</taxon>
        <taxon>Fungi</taxon>
        <taxon>Dikarya</taxon>
        <taxon>Ascomycota</taxon>
        <taxon>Pezizomycotina</taxon>
        <taxon>Dothideomycetes</taxon>
        <taxon>Pleosporomycetidae</taxon>
        <taxon>Pleosporales</taxon>
        <taxon>Pleosporineae</taxon>
        <taxon>Phaeosphaeriaceae</taxon>
        <taxon>Setomelanomma</taxon>
    </lineage>
</organism>
<accession>A0A9P4HCD9</accession>
<dbReference type="InterPro" id="IPR036568">
    <property type="entry name" value="GGCT-like_sf"/>
</dbReference>
<evidence type="ECO:0000313" key="7">
    <source>
        <dbReference type="Proteomes" id="UP000799777"/>
    </source>
</evidence>
<gene>
    <name evidence="6" type="ORF">EK21DRAFT_111174</name>
</gene>
<dbReference type="InterPro" id="IPR009288">
    <property type="entry name" value="AIG2-like_dom"/>
</dbReference>
<dbReference type="PANTHER" id="PTHR31544">
    <property type="entry name" value="AIG2-LIKE PROTEIN D"/>
    <property type="match status" value="1"/>
</dbReference>
<dbReference type="AlphaFoldDB" id="A0A9P4HCD9"/>
<evidence type="ECO:0000313" key="6">
    <source>
        <dbReference type="EMBL" id="KAF2031134.1"/>
    </source>
</evidence>
<dbReference type="OrthoDB" id="1044435at2759"/>
<evidence type="ECO:0000259" key="5">
    <source>
        <dbReference type="Pfam" id="PF06094"/>
    </source>
</evidence>
<dbReference type="SUPFAM" id="SSF110857">
    <property type="entry name" value="Gamma-glutamyl cyclotransferase-like"/>
    <property type="match status" value="1"/>
</dbReference>
<sequence length="218" mass="24529">MEGATQSKLPNGKSTCNAVDVRPASPKDEDDYFTAKSSAEPVCTEIDPEHARLYCLALNNLWPRSELYRQIVPTPPVFVYCSLMLPWVMAQVLGANTEQTTTYMTPAILRNYSRATVKYAELPTIVRRRAGSTASDKDDIQGMLLGSPRDWALGRIEEYTALDNHERDVVEVEVTTDNGEKIVVAAYAHVWVGNSILLEDKIWDPVEYMKSSQQRRQS</sequence>
<feature type="domain" description="Gamma-glutamylcyclotransferase AIG2-like" evidence="5">
    <location>
        <begin position="77"/>
        <end position="191"/>
    </location>
</feature>
<dbReference type="Pfam" id="PF06094">
    <property type="entry name" value="GGACT"/>
    <property type="match status" value="1"/>
</dbReference>
<reference evidence="6" key="1">
    <citation type="journal article" date="2020" name="Stud. Mycol.">
        <title>101 Dothideomycetes genomes: a test case for predicting lifestyles and emergence of pathogens.</title>
        <authorList>
            <person name="Haridas S."/>
            <person name="Albert R."/>
            <person name="Binder M."/>
            <person name="Bloem J."/>
            <person name="Labutti K."/>
            <person name="Salamov A."/>
            <person name="Andreopoulos B."/>
            <person name="Baker S."/>
            <person name="Barry K."/>
            <person name="Bills G."/>
            <person name="Bluhm B."/>
            <person name="Cannon C."/>
            <person name="Castanera R."/>
            <person name="Culley D."/>
            <person name="Daum C."/>
            <person name="Ezra D."/>
            <person name="Gonzalez J."/>
            <person name="Henrissat B."/>
            <person name="Kuo A."/>
            <person name="Liang C."/>
            <person name="Lipzen A."/>
            <person name="Lutzoni F."/>
            <person name="Magnuson J."/>
            <person name="Mondo S."/>
            <person name="Nolan M."/>
            <person name="Ohm R."/>
            <person name="Pangilinan J."/>
            <person name="Park H.-J."/>
            <person name="Ramirez L."/>
            <person name="Alfaro M."/>
            <person name="Sun H."/>
            <person name="Tritt A."/>
            <person name="Yoshinaga Y."/>
            <person name="Zwiers L.-H."/>
            <person name="Turgeon B."/>
            <person name="Goodwin S."/>
            <person name="Spatafora J."/>
            <person name="Crous P."/>
            <person name="Grigoriev I."/>
        </authorList>
    </citation>
    <scope>NUCLEOTIDE SEQUENCE</scope>
    <source>
        <strain evidence="6">CBS 110217</strain>
    </source>
</reference>
<name>A0A9P4HCD9_9PLEO</name>
<dbReference type="CDD" id="cd06661">
    <property type="entry name" value="GGCT_like"/>
    <property type="match status" value="1"/>
</dbReference>
<dbReference type="EMBL" id="ML978183">
    <property type="protein sequence ID" value="KAF2031134.1"/>
    <property type="molecule type" value="Genomic_DNA"/>
</dbReference>
<comment type="similarity">
    <text evidence="1">Belongs to the gamma-glutamylcyclotransferase family.</text>
</comment>
<evidence type="ECO:0000256" key="2">
    <source>
        <dbReference type="ARBA" id="ARBA00022679"/>
    </source>
</evidence>
<evidence type="ECO:0000256" key="4">
    <source>
        <dbReference type="SAM" id="MobiDB-lite"/>
    </source>
</evidence>
<evidence type="ECO:0000256" key="1">
    <source>
        <dbReference type="ARBA" id="ARBA00008861"/>
    </source>
</evidence>